<dbReference type="PROSITE" id="PS50893">
    <property type="entry name" value="ABC_TRANSPORTER_2"/>
    <property type="match status" value="1"/>
</dbReference>
<dbReference type="PROSITE" id="PS00211">
    <property type="entry name" value="ABC_TRANSPORTER_1"/>
    <property type="match status" value="1"/>
</dbReference>
<keyword evidence="5" id="KW-0547">Nucleotide-binding</keyword>
<comment type="similarity">
    <text evidence="1">Belongs to the ABC transporter superfamily.</text>
</comment>
<accession>A0A1I9YUA8</accession>
<evidence type="ECO:0000313" key="8">
    <source>
        <dbReference type="EMBL" id="APA90481.1"/>
    </source>
</evidence>
<gene>
    <name evidence="8" type="ORF">BJG93_33430</name>
</gene>
<dbReference type="SUPFAM" id="SSF52540">
    <property type="entry name" value="P-loop containing nucleoside triphosphate hydrolases"/>
    <property type="match status" value="1"/>
</dbReference>
<keyword evidence="4" id="KW-0997">Cell inner membrane</keyword>
<evidence type="ECO:0000313" key="9">
    <source>
        <dbReference type="Proteomes" id="UP000179860"/>
    </source>
</evidence>
<dbReference type="InterPro" id="IPR050166">
    <property type="entry name" value="ABC_transporter_ATP-bind"/>
</dbReference>
<name>A0A1I9YUA8_9BURK</name>
<evidence type="ECO:0000256" key="4">
    <source>
        <dbReference type="ARBA" id="ARBA00022519"/>
    </source>
</evidence>
<dbReference type="InterPro" id="IPR027417">
    <property type="entry name" value="P-loop_NTPase"/>
</dbReference>
<dbReference type="FunFam" id="3.40.50.300:FF:000425">
    <property type="entry name" value="Probable ABC transporter, ATP-binding subunit"/>
    <property type="match status" value="1"/>
</dbReference>
<dbReference type="PANTHER" id="PTHR42788:SF13">
    <property type="entry name" value="ALIPHATIC SULFONATES IMPORT ATP-BINDING PROTEIN SSUB"/>
    <property type="match status" value="1"/>
</dbReference>
<dbReference type="EMBL" id="CP017565">
    <property type="protein sequence ID" value="APA90481.1"/>
    <property type="molecule type" value="Genomic_DNA"/>
</dbReference>
<dbReference type="AlphaFoldDB" id="A0A1I9YUA8"/>
<dbReference type="Proteomes" id="UP000179860">
    <property type="component" value="Plasmid pl2WSM5005"/>
</dbReference>
<reference evidence="8" key="2">
    <citation type="submission" date="2021-06" db="EMBL/GenBank/DDBJ databases">
        <authorList>
            <person name="Rogers T.H."/>
            <person name="Ramsay J.P."/>
            <person name="Wang P."/>
            <person name="Terpolilli J."/>
        </authorList>
    </citation>
    <scope>NUCLEOTIDE SEQUENCE</scope>
    <source>
        <strain evidence="8">WSM5005</strain>
        <plasmid evidence="8">pl2WSM5005</plasmid>
    </source>
</reference>
<sequence>MQNPQPVPSYLIQSEAVRARFARLKARETILEVRDLKKRFETRQGEYTALDGLNFKTHRREFVCVIGPSGCGKSTLIRILAGLERPTSGEVLLDGKPVDGPGADRGMVFQGYTLFPWLTVKKNVMFGLNMNGSGKDQAEREALQWLDMVGLTKFANVYPHQLSGGMKQRVAIARALANRPRILLMDEPFGALDAQTRTKMQNHLLDIWRNIDVTILFITHDLDEAIFLADRILVLKANPGQVQELIEVPVSRPRDYSQGTSPEFVATKSRLEALIHPPVPSQDEDDGVRPHMIRMTHVADNVE</sequence>
<evidence type="ECO:0000256" key="2">
    <source>
        <dbReference type="ARBA" id="ARBA00022448"/>
    </source>
</evidence>
<dbReference type="InterPro" id="IPR017871">
    <property type="entry name" value="ABC_transporter-like_CS"/>
</dbReference>
<keyword evidence="3" id="KW-1003">Cell membrane</keyword>
<dbReference type="GO" id="GO:0005524">
    <property type="term" value="F:ATP binding"/>
    <property type="evidence" value="ECO:0007669"/>
    <property type="project" value="UniProtKB-KW"/>
</dbReference>
<dbReference type="RefSeq" id="WP_027193617.1">
    <property type="nucleotide sequence ID" value="NZ_CP017565.2"/>
</dbReference>
<keyword evidence="8" id="KW-0614">Plasmid</keyword>
<dbReference type="KEGG" id="pspw:BJG93_33430"/>
<evidence type="ECO:0000259" key="7">
    <source>
        <dbReference type="PROSITE" id="PS50893"/>
    </source>
</evidence>
<evidence type="ECO:0000256" key="6">
    <source>
        <dbReference type="ARBA" id="ARBA00022840"/>
    </source>
</evidence>
<dbReference type="Pfam" id="PF00005">
    <property type="entry name" value="ABC_tran"/>
    <property type="match status" value="1"/>
</dbReference>
<dbReference type="InterPro" id="IPR003439">
    <property type="entry name" value="ABC_transporter-like_ATP-bd"/>
</dbReference>
<proteinExistence type="inferred from homology"/>
<dbReference type="PANTHER" id="PTHR42788">
    <property type="entry name" value="TAURINE IMPORT ATP-BINDING PROTEIN-RELATED"/>
    <property type="match status" value="1"/>
</dbReference>
<dbReference type="InterPro" id="IPR003593">
    <property type="entry name" value="AAA+_ATPase"/>
</dbReference>
<keyword evidence="9" id="KW-1185">Reference proteome</keyword>
<keyword evidence="6 8" id="KW-0067">ATP-binding</keyword>
<organism evidence="8 9">
    <name type="scientific">Paraburkholderia sprentiae WSM5005</name>
    <dbReference type="NCBI Taxonomy" id="754502"/>
    <lineage>
        <taxon>Bacteria</taxon>
        <taxon>Pseudomonadati</taxon>
        <taxon>Pseudomonadota</taxon>
        <taxon>Betaproteobacteria</taxon>
        <taxon>Burkholderiales</taxon>
        <taxon>Burkholderiaceae</taxon>
        <taxon>Paraburkholderia</taxon>
    </lineage>
</organism>
<evidence type="ECO:0000256" key="1">
    <source>
        <dbReference type="ARBA" id="ARBA00005417"/>
    </source>
</evidence>
<evidence type="ECO:0000256" key="5">
    <source>
        <dbReference type="ARBA" id="ARBA00022741"/>
    </source>
</evidence>
<dbReference type="SMART" id="SM00382">
    <property type="entry name" value="AAA"/>
    <property type="match status" value="1"/>
</dbReference>
<protein>
    <submittedName>
        <fullName evidence="8">ABC transporter ATP-binding protein</fullName>
    </submittedName>
</protein>
<dbReference type="GO" id="GO:0015697">
    <property type="term" value="P:quaternary ammonium group transport"/>
    <property type="evidence" value="ECO:0007669"/>
    <property type="project" value="UniProtKB-ARBA"/>
</dbReference>
<geneLocation type="plasmid" evidence="8 9">
    <name>pl2WSM5005</name>
</geneLocation>
<dbReference type="Gene3D" id="3.40.50.300">
    <property type="entry name" value="P-loop containing nucleotide triphosphate hydrolases"/>
    <property type="match status" value="1"/>
</dbReference>
<dbReference type="OrthoDB" id="9783039at2"/>
<evidence type="ECO:0000256" key="3">
    <source>
        <dbReference type="ARBA" id="ARBA00022475"/>
    </source>
</evidence>
<feature type="domain" description="ABC transporter" evidence="7">
    <location>
        <begin position="31"/>
        <end position="262"/>
    </location>
</feature>
<keyword evidence="2" id="KW-0813">Transport</keyword>
<dbReference type="GO" id="GO:0016887">
    <property type="term" value="F:ATP hydrolysis activity"/>
    <property type="evidence" value="ECO:0007669"/>
    <property type="project" value="InterPro"/>
</dbReference>
<reference evidence="8" key="1">
    <citation type="submission" date="2016-09" db="EMBL/GenBank/DDBJ databases">
        <title>The Complete Genome of Burkholderia sprentiae wsm5005.</title>
        <authorList>
            <person name="De Meyer S."/>
            <person name="Wang P."/>
            <person name="Terpolilli J."/>
        </authorList>
    </citation>
    <scope>NUCLEOTIDE SEQUENCE [LARGE SCALE GENOMIC DNA]</scope>
    <source>
        <strain evidence="8">WSM5005</strain>
        <plasmid evidence="8">pl2WSM5005</plasmid>
    </source>
</reference>
<dbReference type="CDD" id="cd03293">
    <property type="entry name" value="ABC_NrtD_SsuB_transporters"/>
    <property type="match status" value="1"/>
</dbReference>
<keyword evidence="4" id="KW-0472">Membrane</keyword>